<dbReference type="EMBL" id="RXIC02000021">
    <property type="protein sequence ID" value="KAB1218350.1"/>
    <property type="molecule type" value="Genomic_DNA"/>
</dbReference>
<name>A0A6A1W6F3_9ROSI</name>
<gene>
    <name evidence="2" type="ORF">CJ030_MR3G026230</name>
</gene>
<organism evidence="2 3">
    <name type="scientific">Morella rubra</name>
    <name type="common">Chinese bayberry</name>
    <dbReference type="NCBI Taxonomy" id="262757"/>
    <lineage>
        <taxon>Eukaryota</taxon>
        <taxon>Viridiplantae</taxon>
        <taxon>Streptophyta</taxon>
        <taxon>Embryophyta</taxon>
        <taxon>Tracheophyta</taxon>
        <taxon>Spermatophyta</taxon>
        <taxon>Magnoliopsida</taxon>
        <taxon>eudicotyledons</taxon>
        <taxon>Gunneridae</taxon>
        <taxon>Pentapetalae</taxon>
        <taxon>rosids</taxon>
        <taxon>fabids</taxon>
        <taxon>Fagales</taxon>
        <taxon>Myricaceae</taxon>
        <taxon>Morella</taxon>
    </lineage>
</organism>
<evidence type="ECO:0000256" key="1">
    <source>
        <dbReference type="SAM" id="MobiDB-lite"/>
    </source>
</evidence>
<feature type="region of interest" description="Disordered" evidence="1">
    <location>
        <begin position="48"/>
        <end position="75"/>
    </location>
</feature>
<dbReference type="Proteomes" id="UP000516437">
    <property type="component" value="Chromosome 3"/>
</dbReference>
<protein>
    <submittedName>
        <fullName evidence="2">Uncharacterized protein</fullName>
    </submittedName>
</protein>
<reference evidence="2 3" key="1">
    <citation type="journal article" date="2019" name="Plant Biotechnol. J.">
        <title>The red bayberry genome and genetic basis of sex determination.</title>
        <authorList>
            <person name="Jia H.M."/>
            <person name="Jia H.J."/>
            <person name="Cai Q.L."/>
            <person name="Wang Y."/>
            <person name="Zhao H.B."/>
            <person name="Yang W.F."/>
            <person name="Wang G.Y."/>
            <person name="Li Y.H."/>
            <person name="Zhan D.L."/>
            <person name="Shen Y.T."/>
            <person name="Niu Q.F."/>
            <person name="Chang L."/>
            <person name="Qiu J."/>
            <person name="Zhao L."/>
            <person name="Xie H.B."/>
            <person name="Fu W.Y."/>
            <person name="Jin J."/>
            <person name="Li X.W."/>
            <person name="Jiao Y."/>
            <person name="Zhou C.C."/>
            <person name="Tu T."/>
            <person name="Chai C.Y."/>
            <person name="Gao J.L."/>
            <person name="Fan L.J."/>
            <person name="van de Weg E."/>
            <person name="Wang J.Y."/>
            <person name="Gao Z.S."/>
        </authorList>
    </citation>
    <scope>NUCLEOTIDE SEQUENCE [LARGE SCALE GENOMIC DNA]</scope>
    <source>
        <tissue evidence="2">Leaves</tissue>
    </source>
</reference>
<feature type="compositionally biased region" description="Polar residues" evidence="1">
    <location>
        <begin position="53"/>
        <end position="62"/>
    </location>
</feature>
<keyword evidence="3" id="KW-1185">Reference proteome</keyword>
<sequence>MRRHKDSKTCPYFHHLDALHKVKNKTDSLVSPRDYVKPSDLVESLMVQPERQWPSQEDNQPETAVGDIDDGDNVE</sequence>
<dbReference type="AlphaFoldDB" id="A0A6A1W6F3"/>
<accession>A0A6A1W6F3</accession>
<evidence type="ECO:0000313" key="3">
    <source>
        <dbReference type="Proteomes" id="UP000516437"/>
    </source>
</evidence>
<comment type="caution">
    <text evidence="2">The sequence shown here is derived from an EMBL/GenBank/DDBJ whole genome shotgun (WGS) entry which is preliminary data.</text>
</comment>
<proteinExistence type="predicted"/>
<evidence type="ECO:0000313" key="2">
    <source>
        <dbReference type="EMBL" id="KAB1218350.1"/>
    </source>
</evidence>